<evidence type="ECO:0000256" key="11">
    <source>
        <dbReference type="ARBA" id="ARBA00032305"/>
    </source>
</evidence>
<evidence type="ECO:0000256" key="8">
    <source>
        <dbReference type="ARBA" id="ARBA00025046"/>
    </source>
</evidence>
<feature type="binding site" evidence="13">
    <location>
        <position position="107"/>
    </location>
    <ligand>
        <name>substrate</name>
    </ligand>
</feature>
<dbReference type="PANTHER" id="PTHR33254">
    <property type="entry name" value="4-HYDROXY-4-METHYL-2-OXOGLUTARATE ALDOLASE 3-RELATED"/>
    <property type="match status" value="1"/>
</dbReference>
<dbReference type="Pfam" id="PF03737">
    <property type="entry name" value="RraA-like"/>
    <property type="match status" value="1"/>
</dbReference>
<dbReference type="OrthoDB" id="943692at2"/>
<evidence type="ECO:0000313" key="14">
    <source>
        <dbReference type="EMBL" id="GEK21765.1"/>
    </source>
</evidence>
<comment type="function">
    <text evidence="8">Catalyzes the aldol cleavage of 4-hydroxy-4-methyl-2-oxoglutarate (HMG) into 2 molecules of pyruvate. Also contains a secondary oxaloacetate (OAA) decarboxylase activity due to the common pyruvate enolate transition state formed following C-C bond cleavage in the retro-aldol and decarboxylation reactions.</text>
</comment>
<feature type="binding site" evidence="13">
    <location>
        <position position="108"/>
    </location>
    <ligand>
        <name>Mg(2+)</name>
        <dbReference type="ChEBI" id="CHEBI:18420"/>
    </ligand>
</feature>
<evidence type="ECO:0000256" key="10">
    <source>
        <dbReference type="ARBA" id="ARBA00030169"/>
    </source>
</evidence>
<comment type="cofactor">
    <cofactor evidence="13">
        <name>Mg(2+)</name>
        <dbReference type="ChEBI" id="CHEBI:18420"/>
    </cofactor>
</comment>
<evidence type="ECO:0000256" key="6">
    <source>
        <dbReference type="ARBA" id="ARBA00012947"/>
    </source>
</evidence>
<dbReference type="EC" id="4.1.1.112" evidence="6"/>
<dbReference type="GO" id="GO:0032259">
    <property type="term" value="P:methylation"/>
    <property type="evidence" value="ECO:0007669"/>
    <property type="project" value="UniProtKB-KW"/>
</dbReference>
<evidence type="ECO:0000256" key="2">
    <source>
        <dbReference type="ARBA" id="ARBA00001968"/>
    </source>
</evidence>
<dbReference type="EMBL" id="BJUB01000007">
    <property type="protein sequence ID" value="GEK21765.1"/>
    <property type="molecule type" value="Genomic_DNA"/>
</dbReference>
<evidence type="ECO:0000256" key="9">
    <source>
        <dbReference type="ARBA" id="ARBA00029596"/>
    </source>
</evidence>
<dbReference type="RefSeq" id="WP_146927570.1">
    <property type="nucleotide sequence ID" value="NZ_BJUB01000007.1"/>
</dbReference>
<dbReference type="Proteomes" id="UP000321118">
    <property type="component" value="Unassembled WGS sequence"/>
</dbReference>
<evidence type="ECO:0000256" key="4">
    <source>
        <dbReference type="ARBA" id="ARBA00011233"/>
    </source>
</evidence>
<dbReference type="AlphaFoldDB" id="A0A510V9B1"/>
<evidence type="ECO:0000256" key="5">
    <source>
        <dbReference type="ARBA" id="ARBA00012213"/>
    </source>
</evidence>
<gene>
    <name evidence="14" type="primary">hxlA</name>
    <name evidence="14" type="ORF">CXY01_22850</name>
</gene>
<protein>
    <recommendedName>
        <fullName evidence="7">Putative 4-hydroxy-4-methyl-2-oxoglutarate aldolase</fullName>
        <ecNumber evidence="6">4.1.1.112</ecNumber>
        <ecNumber evidence="5">4.1.3.17</ecNumber>
    </recommendedName>
    <alternativeName>
        <fullName evidence="11">Oxaloacetate decarboxylase</fullName>
    </alternativeName>
    <alternativeName>
        <fullName evidence="9">Regulator of ribonuclease activity homolog</fullName>
    </alternativeName>
    <alternativeName>
        <fullName evidence="10">RraA-like protein</fullName>
    </alternativeName>
</protein>
<dbReference type="GO" id="GO:0046872">
    <property type="term" value="F:metal ion binding"/>
    <property type="evidence" value="ECO:0007669"/>
    <property type="project" value="UniProtKB-KW"/>
</dbReference>
<proteinExistence type="inferred from homology"/>
<evidence type="ECO:0000313" key="15">
    <source>
        <dbReference type="Proteomes" id="UP000321118"/>
    </source>
</evidence>
<dbReference type="CDD" id="cd16841">
    <property type="entry name" value="RraA_family"/>
    <property type="match status" value="1"/>
</dbReference>
<dbReference type="PANTHER" id="PTHR33254:SF4">
    <property type="entry name" value="4-HYDROXY-4-METHYL-2-OXOGLUTARATE ALDOLASE 3-RELATED"/>
    <property type="match status" value="1"/>
</dbReference>
<keyword evidence="14" id="KW-0489">Methyltransferase</keyword>
<comment type="cofactor">
    <cofactor evidence="2">
        <name>a divalent metal cation</name>
        <dbReference type="ChEBI" id="CHEBI:60240"/>
    </cofactor>
</comment>
<dbReference type="GO" id="GO:0008948">
    <property type="term" value="F:oxaloacetate decarboxylase activity"/>
    <property type="evidence" value="ECO:0007669"/>
    <property type="project" value="UniProtKB-EC"/>
</dbReference>
<evidence type="ECO:0000256" key="1">
    <source>
        <dbReference type="ARBA" id="ARBA00001342"/>
    </source>
</evidence>
<keyword evidence="14" id="KW-0808">Transferase</keyword>
<dbReference type="EC" id="4.1.3.17" evidence="5"/>
<dbReference type="InterPro" id="IPR005493">
    <property type="entry name" value="RraA/RraA-like"/>
</dbReference>
<comment type="similarity">
    <text evidence="3">Belongs to the class II aldolase/RraA-like family.</text>
</comment>
<name>A0A510V9B1_9CELL</name>
<comment type="catalytic activity">
    <reaction evidence="12">
        <text>oxaloacetate + H(+) = pyruvate + CO2</text>
        <dbReference type="Rhea" id="RHEA:15641"/>
        <dbReference type="ChEBI" id="CHEBI:15361"/>
        <dbReference type="ChEBI" id="CHEBI:15378"/>
        <dbReference type="ChEBI" id="CHEBI:16452"/>
        <dbReference type="ChEBI" id="CHEBI:16526"/>
        <dbReference type="EC" id="4.1.1.112"/>
    </reaction>
</comment>
<evidence type="ECO:0000256" key="12">
    <source>
        <dbReference type="ARBA" id="ARBA00047973"/>
    </source>
</evidence>
<evidence type="ECO:0000256" key="13">
    <source>
        <dbReference type="PIRSR" id="PIRSR605493-1"/>
    </source>
</evidence>
<dbReference type="GO" id="GO:0047443">
    <property type="term" value="F:4-hydroxy-4-methyl-2-oxoglutarate aldolase activity"/>
    <property type="evidence" value="ECO:0007669"/>
    <property type="project" value="UniProtKB-EC"/>
</dbReference>
<keyword evidence="13" id="KW-0479">Metal-binding</keyword>
<dbReference type="InterPro" id="IPR036704">
    <property type="entry name" value="RraA/RraA-like_sf"/>
</dbReference>
<comment type="subunit">
    <text evidence="4">Homotrimer.</text>
</comment>
<dbReference type="GO" id="GO:0008168">
    <property type="term" value="F:methyltransferase activity"/>
    <property type="evidence" value="ECO:0007669"/>
    <property type="project" value="UniProtKB-KW"/>
</dbReference>
<dbReference type="SUPFAM" id="SSF89562">
    <property type="entry name" value="RraA-like"/>
    <property type="match status" value="1"/>
</dbReference>
<reference evidence="14 15" key="1">
    <citation type="submission" date="2019-07" db="EMBL/GenBank/DDBJ databases">
        <title>Whole genome shotgun sequence of Cellulomonas xylanilytica NBRC 101102.</title>
        <authorList>
            <person name="Hosoyama A."/>
            <person name="Uohara A."/>
            <person name="Ohji S."/>
            <person name="Ichikawa N."/>
        </authorList>
    </citation>
    <scope>NUCLEOTIDE SEQUENCE [LARGE SCALE GENOMIC DNA]</scope>
    <source>
        <strain evidence="14 15">NBRC 101102</strain>
    </source>
</reference>
<organism evidence="14 15">
    <name type="scientific">Cellulomonas xylanilytica</name>
    <dbReference type="NCBI Taxonomy" id="233583"/>
    <lineage>
        <taxon>Bacteria</taxon>
        <taxon>Bacillati</taxon>
        <taxon>Actinomycetota</taxon>
        <taxon>Actinomycetes</taxon>
        <taxon>Micrococcales</taxon>
        <taxon>Cellulomonadaceae</taxon>
        <taxon>Cellulomonas</taxon>
    </lineage>
</organism>
<sequence length="231" mass="24800">MDAAAVLDDLTTAHVADACLRLGVTVRCAPATLRPAWDGIRLVGRARPVRHVGSVDVFLEALGQAEPGDVLVVDNEGRTDEACVGDLVALEVARAGLAGIVIWGLHRDTAQLREIALPVLSLGAYPNGPERLDPQAADALAWAWCGPHIVTADDVVLADDDGVVFVPAARATELAAVAARIRDTERSQAERMLSGTTLREQTRFDDYLVARERDGITFRQHLRSLDAAIEE</sequence>
<evidence type="ECO:0000256" key="3">
    <source>
        <dbReference type="ARBA" id="ARBA00008621"/>
    </source>
</evidence>
<feature type="binding site" evidence="13">
    <location>
        <begin position="85"/>
        <end position="88"/>
    </location>
    <ligand>
        <name>substrate</name>
    </ligand>
</feature>
<accession>A0A510V9B1</accession>
<keyword evidence="15" id="KW-1185">Reference proteome</keyword>
<evidence type="ECO:0000256" key="7">
    <source>
        <dbReference type="ARBA" id="ARBA00016549"/>
    </source>
</evidence>
<comment type="caution">
    <text evidence="14">The sequence shown here is derived from an EMBL/GenBank/DDBJ whole genome shotgun (WGS) entry which is preliminary data.</text>
</comment>
<keyword evidence="13" id="KW-0460">Magnesium</keyword>
<dbReference type="Gene3D" id="3.50.30.40">
    <property type="entry name" value="Ribonuclease E inhibitor RraA/RraA-like"/>
    <property type="match status" value="1"/>
</dbReference>
<comment type="catalytic activity">
    <reaction evidence="1">
        <text>4-hydroxy-4-methyl-2-oxoglutarate = 2 pyruvate</text>
        <dbReference type="Rhea" id="RHEA:22748"/>
        <dbReference type="ChEBI" id="CHEBI:15361"/>
        <dbReference type="ChEBI" id="CHEBI:58276"/>
        <dbReference type="EC" id="4.1.3.17"/>
    </reaction>
</comment>